<feature type="non-terminal residue" evidence="1">
    <location>
        <position position="76"/>
    </location>
</feature>
<gene>
    <name evidence="1" type="ORF">IPOD504_LOCUS8480</name>
</gene>
<reference evidence="1" key="1">
    <citation type="submission" date="2022-03" db="EMBL/GenBank/DDBJ databases">
        <authorList>
            <person name="Martin H S."/>
        </authorList>
    </citation>
    <scope>NUCLEOTIDE SEQUENCE</scope>
</reference>
<proteinExistence type="predicted"/>
<evidence type="ECO:0000313" key="2">
    <source>
        <dbReference type="Proteomes" id="UP000837857"/>
    </source>
</evidence>
<keyword evidence="2" id="KW-1185">Reference proteome</keyword>
<sequence length="76" mass="8469">MLSSGLRRPRPAWIGRDWCNIAHEPNIAPVTAHPHGTDKGRRLAAPAPRIFQRLVNLVLNSRAASASLPRTVNWRV</sequence>
<dbReference type="Proteomes" id="UP000837857">
    <property type="component" value="Chromosome 21"/>
</dbReference>
<name>A0ABN8IFP7_9NEOP</name>
<dbReference type="EMBL" id="OW152833">
    <property type="protein sequence ID" value="CAH2054094.1"/>
    <property type="molecule type" value="Genomic_DNA"/>
</dbReference>
<protein>
    <submittedName>
        <fullName evidence="1">Uncharacterized protein</fullName>
    </submittedName>
</protein>
<accession>A0ABN8IFP7</accession>
<evidence type="ECO:0000313" key="1">
    <source>
        <dbReference type="EMBL" id="CAH2054094.1"/>
    </source>
</evidence>
<organism evidence="1 2">
    <name type="scientific">Iphiclides podalirius</name>
    <name type="common">scarce swallowtail</name>
    <dbReference type="NCBI Taxonomy" id="110791"/>
    <lineage>
        <taxon>Eukaryota</taxon>
        <taxon>Metazoa</taxon>
        <taxon>Ecdysozoa</taxon>
        <taxon>Arthropoda</taxon>
        <taxon>Hexapoda</taxon>
        <taxon>Insecta</taxon>
        <taxon>Pterygota</taxon>
        <taxon>Neoptera</taxon>
        <taxon>Endopterygota</taxon>
        <taxon>Lepidoptera</taxon>
        <taxon>Glossata</taxon>
        <taxon>Ditrysia</taxon>
        <taxon>Papilionoidea</taxon>
        <taxon>Papilionidae</taxon>
        <taxon>Papilioninae</taxon>
        <taxon>Iphiclides</taxon>
    </lineage>
</organism>